<comment type="caution">
    <text evidence="1">The sequence shown here is derived from an EMBL/GenBank/DDBJ whole genome shotgun (WGS) entry which is preliminary data.</text>
</comment>
<protein>
    <submittedName>
        <fullName evidence="1">Uncharacterized protein</fullName>
    </submittedName>
</protein>
<name>A0A117NJD2_PICGL</name>
<keyword evidence="1" id="KW-0496">Mitochondrion</keyword>
<dbReference type="EMBL" id="LKAM01000001">
    <property type="protein sequence ID" value="KUM51393.1"/>
    <property type="molecule type" value="Genomic_DNA"/>
</dbReference>
<dbReference type="AlphaFoldDB" id="A0A117NJD2"/>
<organism evidence="1">
    <name type="scientific">Picea glauca</name>
    <name type="common">White spruce</name>
    <name type="synonym">Pinus glauca</name>
    <dbReference type="NCBI Taxonomy" id="3330"/>
    <lineage>
        <taxon>Eukaryota</taxon>
        <taxon>Viridiplantae</taxon>
        <taxon>Streptophyta</taxon>
        <taxon>Embryophyta</taxon>
        <taxon>Tracheophyta</taxon>
        <taxon>Spermatophyta</taxon>
        <taxon>Pinopsida</taxon>
        <taxon>Pinidae</taxon>
        <taxon>Conifers I</taxon>
        <taxon>Pinales</taxon>
        <taxon>Pinaceae</taxon>
        <taxon>Picea</taxon>
    </lineage>
</organism>
<geneLocation type="mitochondrion" evidence="1"/>
<gene>
    <name evidence="1" type="ORF">ABT39_MTgene1240</name>
</gene>
<reference evidence="1" key="1">
    <citation type="journal article" date="2015" name="Genome Biol. Evol.">
        <title>Organellar Genomes of White Spruce (Picea glauca): Assembly and Annotation.</title>
        <authorList>
            <person name="Jackman S.D."/>
            <person name="Warren R.L."/>
            <person name="Gibb E.A."/>
            <person name="Vandervalk B.P."/>
            <person name="Mohamadi H."/>
            <person name="Chu J."/>
            <person name="Raymond A."/>
            <person name="Pleasance S."/>
            <person name="Coope R."/>
            <person name="Wildung M.R."/>
            <person name="Ritland C.E."/>
            <person name="Bousquet J."/>
            <person name="Jones S.J."/>
            <person name="Bohlmann J."/>
            <person name="Birol I."/>
        </authorList>
    </citation>
    <scope>NUCLEOTIDE SEQUENCE [LARGE SCALE GENOMIC DNA]</scope>
    <source>
        <tissue evidence="1">Flushing bud</tissue>
    </source>
</reference>
<sequence>MDILGFVRVQHNKISIIAGCRMGVGRVHNFLNKDLPSIRIWALGPPPLNFFLGEVPPLH</sequence>
<proteinExistence type="predicted"/>
<accession>A0A117NJD2</accession>
<evidence type="ECO:0000313" key="1">
    <source>
        <dbReference type="EMBL" id="KUM51393.1"/>
    </source>
</evidence>